<feature type="transmembrane region" description="Helical" evidence="1">
    <location>
        <begin position="540"/>
        <end position="558"/>
    </location>
</feature>
<dbReference type="AlphaFoldDB" id="A0A225VNC4"/>
<keyword evidence="1" id="KW-1133">Transmembrane helix</keyword>
<dbReference type="EMBL" id="NBNE01003927">
    <property type="protein sequence ID" value="OWZ06519.1"/>
    <property type="molecule type" value="Genomic_DNA"/>
</dbReference>
<sequence length="569" mass="64323">MLIKEIRKGQDQSRYLVLDIGLRRLLKNVSYSPFELFTTSLIPNNVREAAVLARRILKVEGQEPGAMKMLTGDVHGAFRNIPLAAVAVGRFQGQYQNWVCLLSICSCPFGWTVSPGHYWSAGAAINHIHSNSRPTWPDQPQTGAMLFDDKAWCDDHICIEPNIGSRAVMTGVLGPDACNEQNVSQWFREGTAFGLTWNLNTMSLSIPPDKISKAIRRLQNIPLFQRITALARSASRFRAVTVTDDVRDDIRWFLSILAVDRLNLVPLALLYEQQDPEFYITMDASDRVSFNATGEGDFGINLRELMDTIFATVVWRPIWEGSRTSTSRHVRFLIEKTVITIRIYAQRKRENCSLQRDWRSSVEANMGGFTYIYLSTCPALLEVRYNFYGSAGHIAGETNIMADVGSRSRHPREISTSFESASPHRRSGRHISCTLQEGLESVGNMPWLNEHELNDNAAQLGAFARGEGNTYSTICGKLCAIRWYHRNTADYDPGVKASHAILLRGIRRFTSSFTKQYPVLPALLLRIYNSINLRHARVQLFWGGILLGIYMSATSFMIKLRDIRFLDAE</sequence>
<accession>A0A225VNC4</accession>
<keyword evidence="3" id="KW-1185">Reference proteome</keyword>
<evidence type="ECO:0008006" key="4">
    <source>
        <dbReference type="Google" id="ProtNLM"/>
    </source>
</evidence>
<organism evidence="2 3">
    <name type="scientific">Phytophthora megakarya</name>
    <dbReference type="NCBI Taxonomy" id="4795"/>
    <lineage>
        <taxon>Eukaryota</taxon>
        <taxon>Sar</taxon>
        <taxon>Stramenopiles</taxon>
        <taxon>Oomycota</taxon>
        <taxon>Peronosporomycetes</taxon>
        <taxon>Peronosporales</taxon>
        <taxon>Peronosporaceae</taxon>
        <taxon>Phytophthora</taxon>
    </lineage>
</organism>
<keyword evidence="1" id="KW-0472">Membrane</keyword>
<gene>
    <name evidence="2" type="ORF">PHMEG_00021217</name>
</gene>
<reference evidence="3" key="1">
    <citation type="submission" date="2017-03" db="EMBL/GenBank/DDBJ databases">
        <title>Phytopthora megakarya and P. palmivora, two closely related causual agents of cacao black pod achieved similar genome size and gene model numbers by different mechanisms.</title>
        <authorList>
            <person name="Ali S."/>
            <person name="Shao J."/>
            <person name="Larry D.J."/>
            <person name="Kronmiller B."/>
            <person name="Shen D."/>
            <person name="Strem M.D."/>
            <person name="Melnick R.L."/>
            <person name="Guiltinan M.J."/>
            <person name="Tyler B.M."/>
            <person name="Meinhardt L.W."/>
            <person name="Bailey B.A."/>
        </authorList>
    </citation>
    <scope>NUCLEOTIDE SEQUENCE [LARGE SCALE GENOMIC DNA]</scope>
    <source>
        <strain evidence="3">zdho120</strain>
    </source>
</reference>
<keyword evidence="1" id="KW-0812">Transmembrane</keyword>
<evidence type="ECO:0000313" key="3">
    <source>
        <dbReference type="Proteomes" id="UP000198211"/>
    </source>
</evidence>
<protein>
    <recommendedName>
        <fullName evidence="4">Reverse transcriptase</fullName>
    </recommendedName>
</protein>
<dbReference type="Proteomes" id="UP000198211">
    <property type="component" value="Unassembled WGS sequence"/>
</dbReference>
<evidence type="ECO:0000256" key="1">
    <source>
        <dbReference type="SAM" id="Phobius"/>
    </source>
</evidence>
<comment type="caution">
    <text evidence="2">The sequence shown here is derived from an EMBL/GenBank/DDBJ whole genome shotgun (WGS) entry which is preliminary data.</text>
</comment>
<proteinExistence type="predicted"/>
<dbReference type="OrthoDB" id="125279at2759"/>
<evidence type="ECO:0000313" key="2">
    <source>
        <dbReference type="EMBL" id="OWZ06519.1"/>
    </source>
</evidence>
<name>A0A225VNC4_9STRA</name>